<gene>
    <name evidence="1" type="ORF">PoB_002028600</name>
</gene>
<dbReference type="AlphaFoldDB" id="A0AAV3ZCZ9"/>
<reference evidence="1 2" key="1">
    <citation type="journal article" date="2021" name="Elife">
        <title>Chloroplast acquisition without the gene transfer in kleptoplastic sea slugs, Plakobranchus ocellatus.</title>
        <authorList>
            <person name="Maeda T."/>
            <person name="Takahashi S."/>
            <person name="Yoshida T."/>
            <person name="Shimamura S."/>
            <person name="Takaki Y."/>
            <person name="Nagai Y."/>
            <person name="Toyoda A."/>
            <person name="Suzuki Y."/>
            <person name="Arimoto A."/>
            <person name="Ishii H."/>
            <person name="Satoh N."/>
            <person name="Nishiyama T."/>
            <person name="Hasebe M."/>
            <person name="Maruyama T."/>
            <person name="Minagawa J."/>
            <person name="Obokata J."/>
            <person name="Shigenobu S."/>
        </authorList>
    </citation>
    <scope>NUCLEOTIDE SEQUENCE [LARGE SCALE GENOMIC DNA]</scope>
</reference>
<evidence type="ECO:0000313" key="1">
    <source>
        <dbReference type="EMBL" id="GFN93780.1"/>
    </source>
</evidence>
<protein>
    <submittedName>
        <fullName evidence="1">Uncharacterized protein</fullName>
    </submittedName>
</protein>
<name>A0AAV3ZCZ9_9GAST</name>
<dbReference type="Proteomes" id="UP000735302">
    <property type="component" value="Unassembled WGS sequence"/>
</dbReference>
<dbReference type="EMBL" id="BLXT01002372">
    <property type="protein sequence ID" value="GFN93780.1"/>
    <property type="molecule type" value="Genomic_DNA"/>
</dbReference>
<evidence type="ECO:0000313" key="2">
    <source>
        <dbReference type="Proteomes" id="UP000735302"/>
    </source>
</evidence>
<sequence length="104" mass="10751">MEVKVVTMLAINGNGGGGGDCFDSGDGGGDYCGNGGSVRVRLGQSVGGGAQTQDRGVPVDLRADSLSTMPPTVGLCGNGDVVVIVDVIVMGKKNRKRLWRQRWT</sequence>
<comment type="caution">
    <text evidence="1">The sequence shown here is derived from an EMBL/GenBank/DDBJ whole genome shotgun (WGS) entry which is preliminary data.</text>
</comment>
<accession>A0AAV3ZCZ9</accession>
<keyword evidence="2" id="KW-1185">Reference proteome</keyword>
<organism evidence="1 2">
    <name type="scientific">Plakobranchus ocellatus</name>
    <dbReference type="NCBI Taxonomy" id="259542"/>
    <lineage>
        <taxon>Eukaryota</taxon>
        <taxon>Metazoa</taxon>
        <taxon>Spiralia</taxon>
        <taxon>Lophotrochozoa</taxon>
        <taxon>Mollusca</taxon>
        <taxon>Gastropoda</taxon>
        <taxon>Heterobranchia</taxon>
        <taxon>Euthyneura</taxon>
        <taxon>Panpulmonata</taxon>
        <taxon>Sacoglossa</taxon>
        <taxon>Placobranchoidea</taxon>
        <taxon>Plakobranchidae</taxon>
        <taxon>Plakobranchus</taxon>
    </lineage>
</organism>
<proteinExistence type="predicted"/>